<evidence type="ECO:0000256" key="10">
    <source>
        <dbReference type="HAMAP-Rule" id="MF_01405"/>
    </source>
</evidence>
<comment type="catalytic activity">
    <reaction evidence="10">
        <text>ITP + H2O = IMP + diphosphate + H(+)</text>
        <dbReference type="Rhea" id="RHEA:29399"/>
        <dbReference type="ChEBI" id="CHEBI:15377"/>
        <dbReference type="ChEBI" id="CHEBI:15378"/>
        <dbReference type="ChEBI" id="CHEBI:33019"/>
        <dbReference type="ChEBI" id="CHEBI:58053"/>
        <dbReference type="ChEBI" id="CHEBI:61402"/>
        <dbReference type="EC" id="3.6.1.66"/>
    </reaction>
</comment>
<dbReference type="GO" id="GO:0017111">
    <property type="term" value="F:ribonucleoside triphosphate phosphatase activity"/>
    <property type="evidence" value="ECO:0007669"/>
    <property type="project" value="InterPro"/>
</dbReference>
<gene>
    <name evidence="12" type="ORF">A0U92_01185</name>
</gene>
<keyword evidence="7 10" id="KW-0546">Nucleotide metabolism</keyword>
<name>A0A1U9KCY8_ACEAC</name>
<comment type="function">
    <text evidence="10">Pyrophosphatase that catalyzes the hydrolysis of nucleoside triphosphates to their monophosphate derivatives, with a high preference for the non-canonical purine nucleotides XTP (xanthosine triphosphate), dITP (deoxyinosine triphosphate) and ITP. Seems to function as a house-cleaning enzyme that removes non-canonical purine nucleotides from the nucleotide pool, thus preventing their incorporation into DNA/RNA and avoiding chromosomal lesions.</text>
</comment>
<dbReference type="RefSeq" id="WP_077811637.1">
    <property type="nucleotide sequence ID" value="NZ_CP014692.1"/>
</dbReference>
<protein>
    <recommendedName>
        <fullName evidence="10">dITP/XTP pyrophosphatase</fullName>
        <ecNumber evidence="10">3.6.1.66</ecNumber>
    </recommendedName>
    <alternativeName>
        <fullName evidence="10">Non-canonical purine NTP pyrophosphatase</fullName>
    </alternativeName>
    <alternativeName>
        <fullName evidence="10">Non-standard purine NTP pyrophosphatase</fullName>
    </alternativeName>
    <alternativeName>
        <fullName evidence="10">Nucleoside-triphosphate diphosphatase</fullName>
    </alternativeName>
    <alternativeName>
        <fullName evidence="10">Nucleoside-triphosphate pyrophosphatase</fullName>
        <shortName evidence="10">NTPase</shortName>
    </alternativeName>
</protein>
<dbReference type="NCBIfam" id="TIGR00042">
    <property type="entry name" value="RdgB/HAM1 family non-canonical purine NTP pyrophosphatase"/>
    <property type="match status" value="1"/>
</dbReference>
<feature type="binding site" evidence="10">
    <location>
        <position position="49"/>
    </location>
    <ligand>
        <name>Mg(2+)</name>
        <dbReference type="ChEBI" id="CHEBI:18420"/>
    </ligand>
</feature>
<dbReference type="CDD" id="cd00515">
    <property type="entry name" value="HAM1"/>
    <property type="match status" value="1"/>
</dbReference>
<sequence length="200" mass="21231">MSAHFPLKQGSRLVLASHNKGKLAEFATLLAPYGVEVVSAGEMNLPEPDETALSFEGNARIKAEAAAKATGLPALADDSGLCVSALGGAPGIYSARWAGPDKDFARAMQRIEEGIDGDEREAWFISVLCLAFPDGTTECFEGRIDGTIAPAPRGAAGHGYDPIFVPESETRTFAEMSDAEKNAISHRARAFEAFRKKCLG</sequence>
<comment type="catalytic activity">
    <reaction evidence="8 10">
        <text>dITP + H2O = dIMP + diphosphate + H(+)</text>
        <dbReference type="Rhea" id="RHEA:28342"/>
        <dbReference type="ChEBI" id="CHEBI:15377"/>
        <dbReference type="ChEBI" id="CHEBI:15378"/>
        <dbReference type="ChEBI" id="CHEBI:33019"/>
        <dbReference type="ChEBI" id="CHEBI:61194"/>
        <dbReference type="ChEBI" id="CHEBI:61382"/>
        <dbReference type="EC" id="3.6.1.66"/>
    </reaction>
</comment>
<dbReference type="eggNOG" id="COG0127">
    <property type="taxonomic scope" value="Bacteria"/>
</dbReference>
<feature type="binding site" evidence="10">
    <location>
        <position position="181"/>
    </location>
    <ligand>
        <name>substrate</name>
    </ligand>
</feature>
<dbReference type="KEGG" id="aace:A0U92_01185"/>
<evidence type="ECO:0000256" key="6">
    <source>
        <dbReference type="ARBA" id="ARBA00022842"/>
    </source>
</evidence>
<feature type="binding site" evidence="10">
    <location>
        <position position="78"/>
    </location>
    <ligand>
        <name>Mg(2+)</name>
        <dbReference type="ChEBI" id="CHEBI:18420"/>
    </ligand>
</feature>
<dbReference type="PANTHER" id="PTHR11067">
    <property type="entry name" value="INOSINE TRIPHOSPHATE PYROPHOSPHATASE/HAM1 PROTEIN"/>
    <property type="match status" value="1"/>
</dbReference>
<evidence type="ECO:0000256" key="11">
    <source>
        <dbReference type="RuleBase" id="RU003781"/>
    </source>
</evidence>
<feature type="binding site" evidence="10">
    <location>
        <begin position="186"/>
        <end position="187"/>
    </location>
    <ligand>
        <name>substrate</name>
    </ligand>
</feature>
<evidence type="ECO:0000256" key="1">
    <source>
        <dbReference type="ARBA" id="ARBA00008023"/>
    </source>
</evidence>
<dbReference type="Proteomes" id="UP000188937">
    <property type="component" value="Chromosome"/>
</dbReference>
<organism evidence="12 13">
    <name type="scientific">Acetobacter aceti</name>
    <dbReference type="NCBI Taxonomy" id="435"/>
    <lineage>
        <taxon>Bacteria</taxon>
        <taxon>Pseudomonadati</taxon>
        <taxon>Pseudomonadota</taxon>
        <taxon>Alphaproteobacteria</taxon>
        <taxon>Acetobacterales</taxon>
        <taxon>Acetobacteraceae</taxon>
        <taxon>Acetobacter</taxon>
        <taxon>Acetobacter subgen. Acetobacter</taxon>
    </lineage>
</organism>
<dbReference type="SUPFAM" id="SSF52972">
    <property type="entry name" value="ITPase-like"/>
    <property type="match status" value="1"/>
</dbReference>
<feature type="binding site" evidence="10">
    <location>
        <begin position="17"/>
        <end position="22"/>
    </location>
    <ligand>
        <name>substrate</name>
    </ligand>
</feature>
<comment type="similarity">
    <text evidence="1 10 11">Belongs to the HAM1 NTPase family.</text>
</comment>
<dbReference type="GO" id="GO:0036222">
    <property type="term" value="F:XTP diphosphatase activity"/>
    <property type="evidence" value="ECO:0007669"/>
    <property type="project" value="UniProtKB-UniRule"/>
</dbReference>
<keyword evidence="5 10" id="KW-0378">Hydrolase</keyword>
<dbReference type="GO" id="GO:0036220">
    <property type="term" value="F:ITP diphosphatase activity"/>
    <property type="evidence" value="ECO:0007669"/>
    <property type="project" value="UniProtKB-UniRule"/>
</dbReference>
<evidence type="ECO:0000256" key="2">
    <source>
        <dbReference type="ARBA" id="ARBA00011738"/>
    </source>
</evidence>
<dbReference type="Pfam" id="PF01725">
    <property type="entry name" value="Ham1p_like"/>
    <property type="match status" value="1"/>
</dbReference>
<dbReference type="PANTHER" id="PTHR11067:SF9">
    <property type="entry name" value="INOSINE TRIPHOSPHATE PYROPHOSPHATASE"/>
    <property type="match status" value="1"/>
</dbReference>
<reference evidence="12 13" key="1">
    <citation type="submission" date="2016-03" db="EMBL/GenBank/DDBJ databases">
        <title>Acetic acid bacteria sequencing.</title>
        <authorList>
            <person name="Brandt J."/>
            <person name="Jakob F."/>
            <person name="Vogel R.F."/>
        </authorList>
    </citation>
    <scope>NUCLEOTIDE SEQUENCE [LARGE SCALE GENOMIC DNA]</scope>
    <source>
        <strain evidence="12 13">TMW2.1153</strain>
    </source>
</reference>
<dbReference type="GO" id="GO:0009146">
    <property type="term" value="P:purine nucleoside triphosphate catabolic process"/>
    <property type="evidence" value="ECO:0007669"/>
    <property type="project" value="UniProtKB-UniRule"/>
</dbReference>
<evidence type="ECO:0000313" key="13">
    <source>
        <dbReference type="Proteomes" id="UP000188937"/>
    </source>
</evidence>
<proteinExistence type="inferred from homology"/>
<keyword evidence="3 10" id="KW-0479">Metal-binding</keyword>
<dbReference type="HAMAP" id="MF_01405">
    <property type="entry name" value="Non_canon_purine_NTPase"/>
    <property type="match status" value="1"/>
</dbReference>
<feature type="binding site" evidence="10">
    <location>
        <position position="79"/>
    </location>
    <ligand>
        <name>substrate</name>
    </ligand>
</feature>
<dbReference type="GO" id="GO:0046872">
    <property type="term" value="F:metal ion binding"/>
    <property type="evidence" value="ECO:0007669"/>
    <property type="project" value="UniProtKB-KW"/>
</dbReference>
<comment type="catalytic activity">
    <reaction evidence="9 10">
        <text>XTP + H2O = XMP + diphosphate + H(+)</text>
        <dbReference type="Rhea" id="RHEA:28610"/>
        <dbReference type="ChEBI" id="CHEBI:15377"/>
        <dbReference type="ChEBI" id="CHEBI:15378"/>
        <dbReference type="ChEBI" id="CHEBI:33019"/>
        <dbReference type="ChEBI" id="CHEBI:57464"/>
        <dbReference type="ChEBI" id="CHEBI:61314"/>
        <dbReference type="EC" id="3.6.1.66"/>
    </reaction>
</comment>
<evidence type="ECO:0000256" key="3">
    <source>
        <dbReference type="ARBA" id="ARBA00022723"/>
    </source>
</evidence>
<feature type="active site" description="Proton acceptor" evidence="10">
    <location>
        <position position="78"/>
    </location>
</feature>
<comment type="subunit">
    <text evidence="2 10">Homodimer.</text>
</comment>
<dbReference type="STRING" id="435.A0U92_01185"/>
<evidence type="ECO:0000256" key="9">
    <source>
        <dbReference type="ARBA" id="ARBA00052017"/>
    </source>
</evidence>
<keyword evidence="4 10" id="KW-0547">Nucleotide-binding</keyword>
<feature type="binding site" evidence="10">
    <location>
        <begin position="158"/>
        <end position="161"/>
    </location>
    <ligand>
        <name>substrate</name>
    </ligand>
</feature>
<dbReference type="FunFam" id="3.90.950.10:FF:000001">
    <property type="entry name" value="dITP/XTP pyrophosphatase"/>
    <property type="match status" value="1"/>
</dbReference>
<keyword evidence="6 10" id="KW-0460">Magnesium</keyword>
<dbReference type="Gene3D" id="3.90.950.10">
    <property type="match status" value="1"/>
</dbReference>
<accession>A0A1U9KCY8</accession>
<evidence type="ECO:0000256" key="7">
    <source>
        <dbReference type="ARBA" id="ARBA00023080"/>
    </source>
</evidence>
<evidence type="ECO:0000256" key="5">
    <source>
        <dbReference type="ARBA" id="ARBA00022801"/>
    </source>
</evidence>
<dbReference type="GO" id="GO:0000166">
    <property type="term" value="F:nucleotide binding"/>
    <property type="evidence" value="ECO:0007669"/>
    <property type="project" value="UniProtKB-KW"/>
</dbReference>
<dbReference type="GO" id="GO:0005829">
    <property type="term" value="C:cytosol"/>
    <property type="evidence" value="ECO:0007669"/>
    <property type="project" value="TreeGrafter"/>
</dbReference>
<evidence type="ECO:0000256" key="4">
    <source>
        <dbReference type="ARBA" id="ARBA00022741"/>
    </source>
</evidence>
<dbReference type="GO" id="GO:0009117">
    <property type="term" value="P:nucleotide metabolic process"/>
    <property type="evidence" value="ECO:0007669"/>
    <property type="project" value="UniProtKB-KW"/>
</dbReference>
<dbReference type="InterPro" id="IPR002637">
    <property type="entry name" value="RdgB/HAM1"/>
</dbReference>
<dbReference type="OrthoDB" id="9807456at2"/>
<dbReference type="GO" id="GO:0035870">
    <property type="term" value="F:dITP diphosphatase activity"/>
    <property type="evidence" value="ECO:0007669"/>
    <property type="project" value="UniProtKB-UniRule"/>
</dbReference>
<keyword evidence="13" id="KW-1185">Reference proteome</keyword>
<dbReference type="EMBL" id="CP014692">
    <property type="protein sequence ID" value="AQS83609.1"/>
    <property type="molecule type" value="Genomic_DNA"/>
</dbReference>
<dbReference type="AlphaFoldDB" id="A0A1U9KCY8"/>
<dbReference type="InterPro" id="IPR029001">
    <property type="entry name" value="ITPase-like_fam"/>
</dbReference>
<comment type="cofactor">
    <cofactor evidence="10">
        <name>Mg(2+)</name>
        <dbReference type="ChEBI" id="CHEBI:18420"/>
    </cofactor>
    <text evidence="10">Binds 1 Mg(2+) ion per subunit.</text>
</comment>
<evidence type="ECO:0000313" key="12">
    <source>
        <dbReference type="EMBL" id="AQS83609.1"/>
    </source>
</evidence>
<dbReference type="InterPro" id="IPR020922">
    <property type="entry name" value="dITP/XTP_pyrophosphatase"/>
</dbReference>
<dbReference type="EC" id="3.6.1.66" evidence="10"/>
<evidence type="ECO:0000256" key="8">
    <source>
        <dbReference type="ARBA" id="ARBA00051875"/>
    </source>
</evidence>